<dbReference type="SUPFAM" id="SSF48371">
    <property type="entry name" value="ARM repeat"/>
    <property type="match status" value="1"/>
</dbReference>
<organism evidence="1 2">
    <name type="scientific">Panagrolaimus superbus</name>
    <dbReference type="NCBI Taxonomy" id="310955"/>
    <lineage>
        <taxon>Eukaryota</taxon>
        <taxon>Metazoa</taxon>
        <taxon>Ecdysozoa</taxon>
        <taxon>Nematoda</taxon>
        <taxon>Chromadorea</taxon>
        <taxon>Rhabditida</taxon>
        <taxon>Tylenchina</taxon>
        <taxon>Panagrolaimomorpha</taxon>
        <taxon>Panagrolaimoidea</taxon>
        <taxon>Panagrolaimidae</taxon>
        <taxon>Panagrolaimus</taxon>
    </lineage>
</organism>
<name>A0A914YMK5_9BILA</name>
<reference evidence="2" key="1">
    <citation type="submission" date="2022-11" db="UniProtKB">
        <authorList>
            <consortium name="WormBaseParasite"/>
        </authorList>
    </citation>
    <scope>IDENTIFICATION</scope>
</reference>
<accession>A0A914YMK5</accession>
<dbReference type="AlphaFoldDB" id="A0A914YMK5"/>
<dbReference type="InterPro" id="IPR016024">
    <property type="entry name" value="ARM-type_fold"/>
</dbReference>
<protein>
    <submittedName>
        <fullName evidence="2">Uncharacterized protein</fullName>
    </submittedName>
</protein>
<dbReference type="Proteomes" id="UP000887577">
    <property type="component" value="Unplaced"/>
</dbReference>
<evidence type="ECO:0000313" key="1">
    <source>
        <dbReference type="Proteomes" id="UP000887577"/>
    </source>
</evidence>
<keyword evidence="1" id="KW-1185">Reference proteome</keyword>
<proteinExistence type="predicted"/>
<evidence type="ECO:0000313" key="2">
    <source>
        <dbReference type="WBParaSite" id="PSU_v2.g18555.t1"/>
    </source>
</evidence>
<sequence length="1102" mass="128140">MLDICIYVRVFLPKIRLLKASGGEHTRLCRPIMDNIRVHMMDYPGSDACSCCIEKRVAAGITSKHERMTAALNKMMSCTDEDCKCCSETRTLAKNPILTNSQMSMCVKVFMSHKYKVNVNEIDSSVILFLYLNQASNIDYVAAVYKHVALLENFVDYQSAYLLKRLKECVVDHLLNKTAIRPLKSSFFRQLLVHLGVSKYSSWKRLKFIFEQIFDIGINLIDIDEFTKDMLNHFPRNVKTSYIHLAAICGYKYSYYCLQRYYGTFVKVLRNGLKHQETASVSKDLFLALAQQAETYNYNPIKKWFFTFCKNTFGSPIQVIRQRATHYWLPDFARTYPKLLGQLCKSIKINFKNNELPSEKPVDYNSQNSWLALEKYAYLMCTMGLHSNEFVEEMKQNIVLFVCSRKEDLSVAAAEYYAKKFDEKAYQYTVAELYLIYSKLTAGFSNLGRHCKERFRRTKLLTFIKNATENWIKPSINVYIPRREIAYETLLVLYLQDHDARDYVEFFWENVGVEKRIKIMKLVEEKCGGLSMNRWEELLNLVDNELDYYRLYTELRTLRSTNPYKFYRNSESEISKLINSVNNILKDVGSSSVGSTAKVPIIRGKFIQEAWANNKNLSHLQIEQVATMMMKDVFYGHLFVLMYRLIDRNFSAPDTFRAVIKAVYSIILRVEDKKVTDVGIDILRHACVRAIGFEHYNDSLHRVFSNFFLEFKLFLVDPHLNVRAYGLFNVLHFFLQQLLHLPLLDNVMIFLIGTWTSDKYYVEEVSKTFFRNKTCVIRCCKILNFLMRTSSYDLSNYQCQISLEVCKRFDESSLTSFISRLAASMFQRMFPQDPILLPLYEFLKSHPSHPSLFDIFLSCFKKDPENEIALIFFSHFTLVHQDHYRSHMKSALNEIKSACCKLYSSKRFTARSTGLQICYNFFGKQDEWYHKYQKTYKSQSFYETELPLKGLTINSKEEALDVMIAALKSHEPEKVRNAAFFKVNGKISEKENQKDYVIARICNLLLFGNHENPEIRFLASCASDCSSSGAKPISATAYLINLLSELRKNGTSKEIIQEVKNLLKPRQAELTAANPAFDDVFLGFTLFMEEQIHTASSSAVKN</sequence>
<dbReference type="WBParaSite" id="PSU_v2.g18555.t1">
    <property type="protein sequence ID" value="PSU_v2.g18555.t1"/>
    <property type="gene ID" value="PSU_v2.g18555"/>
</dbReference>